<sequence>MDVFAKHDMRVIDVERSTGTWIKVGPIRGRRLDGMGYIRAVTIYGTQAGCQAVETQLTTLQWDHGAGDVAQEIPDMEEV</sequence>
<comment type="caution">
    <text evidence="1">The sequence shown here is derived from an EMBL/GenBank/DDBJ whole genome shotgun (WGS) entry which is preliminary data.</text>
</comment>
<keyword evidence="2" id="KW-1185">Reference proteome</keyword>
<evidence type="ECO:0000313" key="1">
    <source>
        <dbReference type="EMBL" id="KAK1426435.1"/>
    </source>
</evidence>
<dbReference type="Proteomes" id="UP001229421">
    <property type="component" value="Unassembled WGS sequence"/>
</dbReference>
<dbReference type="AlphaFoldDB" id="A0AAD8NSB7"/>
<evidence type="ECO:0000313" key="2">
    <source>
        <dbReference type="Proteomes" id="UP001229421"/>
    </source>
</evidence>
<gene>
    <name evidence="1" type="ORF">QVD17_15107</name>
</gene>
<protein>
    <submittedName>
        <fullName evidence="1">Uncharacterized protein</fullName>
    </submittedName>
</protein>
<reference evidence="1" key="1">
    <citation type="journal article" date="2023" name="bioRxiv">
        <title>Improved chromosome-level genome assembly for marigold (Tagetes erecta).</title>
        <authorList>
            <person name="Jiang F."/>
            <person name="Yuan L."/>
            <person name="Wang S."/>
            <person name="Wang H."/>
            <person name="Xu D."/>
            <person name="Wang A."/>
            <person name="Fan W."/>
        </authorList>
    </citation>
    <scope>NUCLEOTIDE SEQUENCE</scope>
    <source>
        <strain evidence="1">WSJ</strain>
        <tissue evidence="1">Leaf</tissue>
    </source>
</reference>
<dbReference type="EMBL" id="JAUHHV010000004">
    <property type="protein sequence ID" value="KAK1426435.1"/>
    <property type="molecule type" value="Genomic_DNA"/>
</dbReference>
<accession>A0AAD8NSB7</accession>
<organism evidence="1 2">
    <name type="scientific">Tagetes erecta</name>
    <name type="common">African marigold</name>
    <dbReference type="NCBI Taxonomy" id="13708"/>
    <lineage>
        <taxon>Eukaryota</taxon>
        <taxon>Viridiplantae</taxon>
        <taxon>Streptophyta</taxon>
        <taxon>Embryophyta</taxon>
        <taxon>Tracheophyta</taxon>
        <taxon>Spermatophyta</taxon>
        <taxon>Magnoliopsida</taxon>
        <taxon>eudicotyledons</taxon>
        <taxon>Gunneridae</taxon>
        <taxon>Pentapetalae</taxon>
        <taxon>asterids</taxon>
        <taxon>campanulids</taxon>
        <taxon>Asterales</taxon>
        <taxon>Asteraceae</taxon>
        <taxon>Asteroideae</taxon>
        <taxon>Heliantheae alliance</taxon>
        <taxon>Tageteae</taxon>
        <taxon>Tagetes</taxon>
    </lineage>
</organism>
<name>A0AAD8NSB7_TARER</name>
<proteinExistence type="predicted"/>